<evidence type="ECO:0000256" key="1">
    <source>
        <dbReference type="SAM" id="SignalP"/>
    </source>
</evidence>
<evidence type="ECO:0000313" key="3">
    <source>
        <dbReference type="EMBL" id="ORM71154.1"/>
    </source>
</evidence>
<dbReference type="OrthoDB" id="5298378at2"/>
<comment type="caution">
    <text evidence="3">The sequence shown here is derived from an EMBL/GenBank/DDBJ whole genome shotgun (WGS) entry which is preliminary data.</text>
</comment>
<dbReference type="Pfam" id="PF18050">
    <property type="entry name" value="Cyclophil_like2"/>
    <property type="match status" value="1"/>
</dbReference>
<evidence type="ECO:0000313" key="4">
    <source>
        <dbReference type="Proteomes" id="UP000193558"/>
    </source>
</evidence>
<reference evidence="3 4" key="1">
    <citation type="journal article" date="2017" name="Antonie Van Leeuwenhoek">
        <title>Phylogenomic resolution of the bacterial genus Pantoea and its relationship with Erwinia and Tatumella.</title>
        <authorList>
            <person name="Palmer M."/>
            <person name="Steenkamp E.T."/>
            <person name="Coetzee M.P."/>
            <person name="Chan W.Y."/>
            <person name="van Zyl E."/>
            <person name="De Maayer P."/>
            <person name="Coutinho T.A."/>
            <person name="Blom J."/>
            <person name="Smits T.H."/>
            <person name="Duffy B."/>
            <person name="Venter S.N."/>
        </authorList>
    </citation>
    <scope>NUCLEOTIDE SEQUENCE [LARGE SCALE GENOMIC DNA]</scope>
    <source>
        <strain evidence="3 4">LMG 26275</strain>
    </source>
</reference>
<gene>
    <name evidence="3" type="ORF">HA51_04545</name>
</gene>
<evidence type="ECO:0000259" key="2">
    <source>
        <dbReference type="Pfam" id="PF18050"/>
    </source>
</evidence>
<dbReference type="Gene3D" id="2.40.100.20">
    <property type="match status" value="1"/>
</dbReference>
<dbReference type="SUPFAM" id="SSF50891">
    <property type="entry name" value="Cyclophilin-like"/>
    <property type="match status" value="1"/>
</dbReference>
<dbReference type="EMBL" id="MLFR01000002">
    <property type="protein sequence ID" value="ORM71154.1"/>
    <property type="molecule type" value="Genomic_DNA"/>
</dbReference>
<feature type="signal peptide" evidence="1">
    <location>
        <begin position="1"/>
        <end position="20"/>
    </location>
</feature>
<protein>
    <recommendedName>
        <fullName evidence="2">Cyclophilin-like domain-containing protein</fullName>
    </recommendedName>
</protein>
<dbReference type="AlphaFoldDB" id="A0A1X1D3E5"/>
<dbReference type="RefSeq" id="WP_084932423.1">
    <property type="nucleotide sequence ID" value="NZ_MLFR01000002.1"/>
</dbReference>
<sequence>MFKSTLLVLASISAASFAVAAADATGVKVKITAGDHTMIATFYDNATTRALISRFPLTLPMEDLYNREMCYRFPDALPTSETQTSAYEVGDIVYWAPRHSFVIMYEQNGERISNLQKIGRIHSGVDVFRQTGNTSVKFELAGKSKAKSD</sequence>
<feature type="domain" description="Cyclophilin-like" evidence="2">
    <location>
        <begin position="31"/>
        <end position="139"/>
    </location>
</feature>
<dbReference type="InterPro" id="IPR041183">
    <property type="entry name" value="Cyclophilin-like"/>
</dbReference>
<keyword evidence="1" id="KW-0732">Signal</keyword>
<dbReference type="InterPro" id="IPR029000">
    <property type="entry name" value="Cyclophilin-like_dom_sf"/>
</dbReference>
<proteinExistence type="predicted"/>
<name>A0A1X1D3E5_9GAMM</name>
<dbReference type="Proteomes" id="UP000193558">
    <property type="component" value="Unassembled WGS sequence"/>
</dbReference>
<organism evidence="3 4">
    <name type="scientific">Pantoea rwandensis</name>
    <dbReference type="NCBI Taxonomy" id="1076550"/>
    <lineage>
        <taxon>Bacteria</taxon>
        <taxon>Pseudomonadati</taxon>
        <taxon>Pseudomonadota</taxon>
        <taxon>Gammaproteobacteria</taxon>
        <taxon>Enterobacterales</taxon>
        <taxon>Erwiniaceae</taxon>
        <taxon>Pantoea</taxon>
    </lineage>
</organism>
<accession>A0A1X1D3E5</accession>
<feature type="chain" id="PRO_5012077805" description="Cyclophilin-like domain-containing protein" evidence="1">
    <location>
        <begin position="21"/>
        <end position="149"/>
    </location>
</feature>